<dbReference type="Proteomes" id="UP000887565">
    <property type="component" value="Unplaced"/>
</dbReference>
<evidence type="ECO:0000313" key="2">
    <source>
        <dbReference type="Proteomes" id="UP000887565"/>
    </source>
</evidence>
<protein>
    <submittedName>
        <fullName evidence="3">Uncharacterized protein</fullName>
    </submittedName>
</protein>
<evidence type="ECO:0000256" key="1">
    <source>
        <dbReference type="PROSITE-ProRule" id="PRU00221"/>
    </source>
</evidence>
<proteinExistence type="predicted"/>
<dbReference type="AlphaFoldDB" id="A0A915JV84"/>
<reference evidence="3" key="1">
    <citation type="submission" date="2022-11" db="UniProtKB">
        <authorList>
            <consortium name="WormBaseParasite"/>
        </authorList>
    </citation>
    <scope>IDENTIFICATION</scope>
</reference>
<sequence>MEEFDSRPVSLKKAFEKIKAGKDCIQIVSKILFQKQHKTPVRKIRFSTSGDQIFSLTRNKTLTCWDSATGRKARVIRRITDTNARPYW</sequence>
<dbReference type="InterPro" id="IPR001680">
    <property type="entry name" value="WD40_rpt"/>
</dbReference>
<organism evidence="2 3">
    <name type="scientific">Romanomermis culicivorax</name>
    <name type="common">Nematode worm</name>
    <dbReference type="NCBI Taxonomy" id="13658"/>
    <lineage>
        <taxon>Eukaryota</taxon>
        <taxon>Metazoa</taxon>
        <taxon>Ecdysozoa</taxon>
        <taxon>Nematoda</taxon>
        <taxon>Enoplea</taxon>
        <taxon>Dorylaimia</taxon>
        <taxon>Mermithida</taxon>
        <taxon>Mermithoidea</taxon>
        <taxon>Mermithidae</taxon>
        <taxon>Romanomermis</taxon>
    </lineage>
</organism>
<name>A0A915JV84_ROMCU</name>
<dbReference type="InterPro" id="IPR015943">
    <property type="entry name" value="WD40/YVTN_repeat-like_dom_sf"/>
</dbReference>
<dbReference type="WBParaSite" id="nRc.2.0.1.t29993-RA">
    <property type="protein sequence ID" value="nRc.2.0.1.t29993-RA"/>
    <property type="gene ID" value="nRc.2.0.1.g29993"/>
</dbReference>
<keyword evidence="1" id="KW-0853">WD repeat</keyword>
<dbReference type="PROSITE" id="PS50082">
    <property type="entry name" value="WD_REPEATS_2"/>
    <property type="match status" value="1"/>
</dbReference>
<dbReference type="SUPFAM" id="SSF50998">
    <property type="entry name" value="Quinoprotein alcohol dehydrogenase-like"/>
    <property type="match status" value="1"/>
</dbReference>
<feature type="repeat" description="WD" evidence="1">
    <location>
        <begin position="34"/>
        <end position="75"/>
    </location>
</feature>
<keyword evidence="2" id="KW-1185">Reference proteome</keyword>
<dbReference type="InterPro" id="IPR011047">
    <property type="entry name" value="Quinoprotein_ADH-like_sf"/>
</dbReference>
<accession>A0A915JV84</accession>
<dbReference type="Gene3D" id="2.130.10.10">
    <property type="entry name" value="YVTN repeat-like/Quinoprotein amine dehydrogenase"/>
    <property type="match status" value="1"/>
</dbReference>
<evidence type="ECO:0000313" key="3">
    <source>
        <dbReference type="WBParaSite" id="nRc.2.0.1.t29993-RA"/>
    </source>
</evidence>